<organism evidence="1 2">
    <name type="scientific">Apiospora phragmitis</name>
    <dbReference type="NCBI Taxonomy" id="2905665"/>
    <lineage>
        <taxon>Eukaryota</taxon>
        <taxon>Fungi</taxon>
        <taxon>Dikarya</taxon>
        <taxon>Ascomycota</taxon>
        <taxon>Pezizomycotina</taxon>
        <taxon>Sordariomycetes</taxon>
        <taxon>Xylariomycetidae</taxon>
        <taxon>Amphisphaeriales</taxon>
        <taxon>Apiosporaceae</taxon>
        <taxon>Apiospora</taxon>
    </lineage>
</organism>
<dbReference type="GeneID" id="92097023"/>
<keyword evidence="2" id="KW-1185">Reference proteome</keyword>
<evidence type="ECO:0000313" key="2">
    <source>
        <dbReference type="Proteomes" id="UP001480595"/>
    </source>
</evidence>
<name>A0ABR1TVY9_9PEZI</name>
<sequence>MYRGLAVRLGFDLAAFPLIADDCSGDSEYRATRGNSKRWQQVKTNAFLLLAIPLLHNLKVLSITVSGVSSVWDWLGYPSPTGGGRCGAFRVHCGFDAGVGIPPTVLLDFDSLLVLTPSITTLRLRRCGFRGYNGWRLDWSGSWFPQNVKVLEIDRSDFDLAGMSLVYAQATLRDVVLQFNLPRPPMEVGEQVTLADFAGFPVLERLCVDGLTTIVSSKDGDDDQCTL</sequence>
<gene>
    <name evidence="1" type="ORF">PG994_012551</name>
</gene>
<accession>A0ABR1TVY9</accession>
<proteinExistence type="predicted"/>
<reference evidence="1 2" key="1">
    <citation type="submission" date="2023-01" db="EMBL/GenBank/DDBJ databases">
        <title>Analysis of 21 Apiospora genomes using comparative genomics revels a genus with tremendous synthesis potential of carbohydrate active enzymes and secondary metabolites.</title>
        <authorList>
            <person name="Sorensen T."/>
        </authorList>
    </citation>
    <scope>NUCLEOTIDE SEQUENCE [LARGE SCALE GENOMIC DNA]</scope>
    <source>
        <strain evidence="1 2">CBS 135458</strain>
    </source>
</reference>
<evidence type="ECO:0000313" key="1">
    <source>
        <dbReference type="EMBL" id="KAK8050821.1"/>
    </source>
</evidence>
<dbReference type="Proteomes" id="UP001480595">
    <property type="component" value="Unassembled WGS sequence"/>
</dbReference>
<comment type="caution">
    <text evidence="1">The sequence shown here is derived from an EMBL/GenBank/DDBJ whole genome shotgun (WGS) entry which is preliminary data.</text>
</comment>
<dbReference type="RefSeq" id="XP_066713070.1">
    <property type="nucleotide sequence ID" value="XM_066863960.1"/>
</dbReference>
<protein>
    <submittedName>
        <fullName evidence="1">Uncharacterized protein</fullName>
    </submittedName>
</protein>
<dbReference type="EMBL" id="JAQQWL010000011">
    <property type="protein sequence ID" value="KAK8050821.1"/>
    <property type="molecule type" value="Genomic_DNA"/>
</dbReference>